<keyword evidence="3" id="KW-1185">Reference proteome</keyword>
<protein>
    <submittedName>
        <fullName evidence="2">Uncharacterized protein</fullName>
    </submittedName>
</protein>
<evidence type="ECO:0000256" key="1">
    <source>
        <dbReference type="SAM" id="SignalP"/>
    </source>
</evidence>
<accession>A0ABV4CXQ7</accession>
<keyword evidence="1" id="KW-0732">Signal</keyword>
<dbReference type="EMBL" id="JBCLPP010000016">
    <property type="protein sequence ID" value="MEY8245421.1"/>
    <property type="molecule type" value="Genomic_DNA"/>
</dbReference>
<dbReference type="RefSeq" id="WP_147438828.1">
    <property type="nucleotide sequence ID" value="NZ_JBCLPP010000016.1"/>
</dbReference>
<reference evidence="2 3" key="1">
    <citation type="submission" date="2024-03" db="EMBL/GenBank/DDBJ databases">
        <title>Mouse gut bacterial collection (mGBC) of GemPharmatech.</title>
        <authorList>
            <person name="He Y."/>
            <person name="Dong L."/>
            <person name="Wu D."/>
            <person name="Gao X."/>
            <person name="Lin Z."/>
        </authorList>
    </citation>
    <scope>NUCLEOTIDE SEQUENCE [LARGE SCALE GENOMIC DNA]</scope>
    <source>
        <strain evidence="2 3">54-13</strain>
    </source>
</reference>
<feature type="chain" id="PRO_5046122330" evidence="1">
    <location>
        <begin position="20"/>
        <end position="181"/>
    </location>
</feature>
<evidence type="ECO:0000313" key="2">
    <source>
        <dbReference type="EMBL" id="MEY8245421.1"/>
    </source>
</evidence>
<proteinExistence type="predicted"/>
<name>A0ABV4CXQ7_9BACT</name>
<sequence>MKRFTVLLFTLAIIAGAAAATEKLTGVNNIKFGWKLDRCIEAIGDVPRKLTTTDGDDTKFSYSPAMWGRIEWSGSVLDFYKDKLFQVGFYKKSSTDDRTAFEQSKVILSAAYGKSAKLKGQTESYMWRASNGNIAILQYAPETDEEGKKKYVTYLFFVDNKEVVKKAKKAENELRDIMTGK</sequence>
<gene>
    <name evidence="2" type="ORF">AAK873_07305</name>
</gene>
<comment type="caution">
    <text evidence="2">The sequence shown here is derived from an EMBL/GenBank/DDBJ whole genome shotgun (WGS) entry which is preliminary data.</text>
</comment>
<evidence type="ECO:0000313" key="3">
    <source>
        <dbReference type="Proteomes" id="UP001565200"/>
    </source>
</evidence>
<dbReference type="Proteomes" id="UP001565200">
    <property type="component" value="Unassembled WGS sequence"/>
</dbReference>
<organism evidence="2 3">
    <name type="scientific">Heminiphilus faecis</name>
    <dbReference type="NCBI Taxonomy" id="2601703"/>
    <lineage>
        <taxon>Bacteria</taxon>
        <taxon>Pseudomonadati</taxon>
        <taxon>Bacteroidota</taxon>
        <taxon>Bacteroidia</taxon>
        <taxon>Bacteroidales</taxon>
        <taxon>Muribaculaceae</taxon>
        <taxon>Heminiphilus</taxon>
    </lineage>
</organism>
<feature type="signal peptide" evidence="1">
    <location>
        <begin position="1"/>
        <end position="19"/>
    </location>
</feature>